<protein>
    <submittedName>
        <fullName evidence="1">Copper chaperone PCu(A)C</fullName>
    </submittedName>
</protein>
<sequence length="183" mass="19325">MIRFFLKHALRRAEDRIGFAILAAALVLFAAQPVLAHGFKVGEIEIGHPWSRVTPAGAKVAGGYLSLHNEGKEADTLVSATVEIAEKAEIHEMSVKDGVMTMRQLANGIEIPAGGEVKLAPGGFHLMLMGLKQPLKEGETFKGTLTFAKAGTVDVVFKVEGMAGPKDAPAADAHSHEHGAPAN</sequence>
<dbReference type="PANTHER" id="PTHR36302:SF1">
    <property type="entry name" value="COPPER CHAPERONE PCU(A)C"/>
    <property type="match status" value="1"/>
</dbReference>
<evidence type="ECO:0000313" key="1">
    <source>
        <dbReference type="EMBL" id="MCK0209618.1"/>
    </source>
</evidence>
<keyword evidence="2" id="KW-1185">Reference proteome</keyword>
<dbReference type="RefSeq" id="WP_247202123.1">
    <property type="nucleotide sequence ID" value="NZ_JALKCG010000008.1"/>
</dbReference>
<dbReference type="InterPro" id="IPR036182">
    <property type="entry name" value="PCuAC_sf"/>
</dbReference>
<dbReference type="Pfam" id="PF04314">
    <property type="entry name" value="PCuAC"/>
    <property type="match status" value="1"/>
</dbReference>
<gene>
    <name evidence="1" type="ORF">MWN33_16420</name>
</gene>
<reference evidence="1 2" key="1">
    <citation type="submission" date="2022-04" db="EMBL/GenBank/DDBJ databases">
        <authorList>
            <person name="Grouzdev D.S."/>
            <person name="Pantiukh K.S."/>
            <person name="Krutkina M.S."/>
        </authorList>
    </citation>
    <scope>NUCLEOTIDE SEQUENCE [LARGE SCALE GENOMIC DNA]</scope>
    <source>
        <strain evidence="1 2">Jip08</strain>
    </source>
</reference>
<dbReference type="InterPro" id="IPR058248">
    <property type="entry name" value="Lxx211020-like"/>
</dbReference>
<accession>A0ABT0DQR7</accession>
<dbReference type="SUPFAM" id="SSF110087">
    <property type="entry name" value="DR1885-like metal-binding protein"/>
    <property type="match status" value="1"/>
</dbReference>
<comment type="caution">
    <text evidence="1">The sequence shown here is derived from an EMBL/GenBank/DDBJ whole genome shotgun (WGS) entry which is preliminary data.</text>
</comment>
<dbReference type="EMBL" id="JALKCG010000008">
    <property type="protein sequence ID" value="MCK0209618.1"/>
    <property type="molecule type" value="Genomic_DNA"/>
</dbReference>
<reference evidence="2" key="2">
    <citation type="submission" date="2023-07" db="EMBL/GenBank/DDBJ databases">
        <title>Ancylobacter moscoviensis sp. nov., facultatively methylotrophic bacteria from activated sludge and the reclassification of Starkeya novella (Starkey 1934) Kelly et al. 2000 as Ancylobacter novellus comb. nov., Starkeya koreensis Im et al. 2006 as Ancylobacter koreensis comb.nov., Angulomicrobium tetraedrale Vasil'eva et al. 1986 as Ancylobacter tetraedralis comb. nov., Angulomicrobium amanitiforme Fritz et al. 2004 as Ancylobacter amanitiformis comb. nov. and Methylorhabdus multivorans Doronina et al. 1996 as Ancylobacter multivorans comb. nov. and emended description of the genus Ancylobacter.</title>
        <authorList>
            <person name="Doronina N."/>
            <person name="Chemodurova A."/>
            <person name="Grouzdev D."/>
            <person name="Koziaeva V."/>
            <person name="Shi W."/>
            <person name="Wu L."/>
            <person name="Kaparullina E."/>
        </authorList>
    </citation>
    <scope>NUCLEOTIDE SEQUENCE [LARGE SCALE GENOMIC DNA]</scope>
    <source>
        <strain evidence="2">Jip08</strain>
    </source>
</reference>
<dbReference type="Gene3D" id="2.60.40.1890">
    <property type="entry name" value="PCu(A)C copper chaperone"/>
    <property type="match status" value="1"/>
</dbReference>
<name>A0ABT0DQR7_9HYPH</name>
<evidence type="ECO:0000313" key="2">
    <source>
        <dbReference type="Proteomes" id="UP001202867"/>
    </source>
</evidence>
<dbReference type="Proteomes" id="UP001202867">
    <property type="component" value="Unassembled WGS sequence"/>
</dbReference>
<proteinExistence type="predicted"/>
<dbReference type="PANTHER" id="PTHR36302">
    <property type="entry name" value="BLR7088 PROTEIN"/>
    <property type="match status" value="1"/>
</dbReference>
<organism evidence="1 2">
    <name type="scientific">Ancylobacter koreensis</name>
    <dbReference type="NCBI Taxonomy" id="266121"/>
    <lineage>
        <taxon>Bacteria</taxon>
        <taxon>Pseudomonadati</taxon>
        <taxon>Pseudomonadota</taxon>
        <taxon>Alphaproteobacteria</taxon>
        <taxon>Hyphomicrobiales</taxon>
        <taxon>Xanthobacteraceae</taxon>
        <taxon>Ancylobacter</taxon>
    </lineage>
</organism>
<dbReference type="InterPro" id="IPR007410">
    <property type="entry name" value="LpqE-like"/>
</dbReference>